<feature type="domain" description="RING-type" evidence="17">
    <location>
        <begin position="769"/>
        <end position="977"/>
    </location>
</feature>
<dbReference type="PANTHER" id="PTHR11685">
    <property type="entry name" value="RBR FAMILY RING FINGER AND IBR DOMAIN-CONTAINING"/>
    <property type="match status" value="1"/>
</dbReference>
<proteinExistence type="inferred from homology"/>
<evidence type="ECO:0000256" key="3">
    <source>
        <dbReference type="ARBA" id="ARBA00003976"/>
    </source>
</evidence>
<keyword evidence="15" id="KW-1133">Transmembrane helix</keyword>
<keyword evidence="15" id="KW-0812">Transmembrane</keyword>
<keyword evidence="7" id="KW-0808">Transferase</keyword>
<feature type="domain" description="RING-type" evidence="16">
    <location>
        <begin position="164"/>
        <end position="210"/>
    </location>
</feature>
<dbReference type="InterPro" id="IPR044066">
    <property type="entry name" value="TRIAD_supradom"/>
</dbReference>
<feature type="domain" description="RING-type" evidence="17">
    <location>
        <begin position="160"/>
        <end position="367"/>
    </location>
</feature>
<dbReference type="CDD" id="cd20346">
    <property type="entry name" value="BRcat_RBR_ANKIB1"/>
    <property type="match status" value="2"/>
</dbReference>
<evidence type="ECO:0000259" key="16">
    <source>
        <dbReference type="PROSITE" id="PS50089"/>
    </source>
</evidence>
<dbReference type="InterPro" id="IPR001841">
    <property type="entry name" value="Znf_RING"/>
</dbReference>
<keyword evidence="11" id="KW-0833">Ubl conjugation pathway</keyword>
<keyword evidence="10 13" id="KW-0863">Zinc-finger</keyword>
<keyword evidence="12" id="KW-0862">Zinc</keyword>
<dbReference type="Gene3D" id="3.30.40.10">
    <property type="entry name" value="Zinc/RING finger domain, C3HC4 (zinc finger)"/>
    <property type="match status" value="2"/>
</dbReference>
<comment type="caution">
    <text evidence="18">The sequence shown here is derived from an EMBL/GenBank/DDBJ whole genome shotgun (WGS) entry which is preliminary data.</text>
</comment>
<feature type="transmembrane region" description="Helical" evidence="15">
    <location>
        <begin position="555"/>
        <end position="577"/>
    </location>
</feature>
<evidence type="ECO:0000256" key="11">
    <source>
        <dbReference type="ARBA" id="ARBA00022786"/>
    </source>
</evidence>
<dbReference type="PROSITE" id="PS00518">
    <property type="entry name" value="ZF_RING_1"/>
    <property type="match status" value="1"/>
</dbReference>
<feature type="compositionally biased region" description="Basic and acidic residues" evidence="14">
    <location>
        <begin position="1"/>
        <end position="12"/>
    </location>
</feature>
<keyword evidence="8" id="KW-0479">Metal-binding</keyword>
<dbReference type="InterPro" id="IPR048962">
    <property type="entry name" value="ARIH1-like_UBL"/>
</dbReference>
<dbReference type="InterPro" id="IPR031127">
    <property type="entry name" value="E3_UB_ligase_RBR"/>
</dbReference>
<accession>A0ABQ8DLC4</accession>
<evidence type="ECO:0000256" key="12">
    <source>
        <dbReference type="ARBA" id="ARBA00022833"/>
    </source>
</evidence>
<sequence>RDCQPQKKRENFVELNPSPEPPRRKGDLVTYLLRVLHQYSIMDYSDDDGMLDNESGEDNLYSDDAADSNPLFAEEDMDKDCTSQLSYVVLNEEDIHKHQRTDIEQVSTVLSISQVEAIILLLHYQWSPSKIEDEWFTDEEKVRESAGLLKEPVVDLNDKVNIECGICFDSFLQKDSATVSCGHPYCKTCWTGYITSKINDGPGCLTVQCPEPSCSAVVGQDMINSVITKEEDKEKYYKYFLKSYIESSQKKIKWCPSPGCEYAVDFGGESEKYDVSCLCSYEFCWKCCEDAHRPVDCHTVAKWIFKNNDESENTTWILANTKPCPSCKRQIEKNQGCNHMRCSICKHSFCWACLDPLNNHKSCHNFRGETEVKREMAKKAIDRYMHYYERWVGNQSSRVMAMADLKKLQSVQLVKLSVKHGIRETQLQFTVEAWLQIIECRRVLKWTYAYGYYLPEQESTKKRFFEYLQGEAEVGLERLHHCAELEFKELVNETEYFSKKFEDFRRKLIGLTKVTKTYFENLVKALENGLADVEPNETKSATDSNKRQKLRTVNLVFLLYLTVLIVSLGSLFGYWSLMKALFQSLRYLFQASSLLLSLRRHLEASQVLLLRTRKPPPKEKSETLIITRQKNRVWVLSASYKSQNRLGAIVSPSIMDYSDDDVMLDIESGEDNLYSDDVDPGFAEEDNDNDSASQLSYVILKEEDIHEHQRTDIEQVSTLLSISQAEAIVLLLHYQWNASKVEDEWFTDEERVRKTVGIVKEPVVDLNQMNIICGICFESYFQKDIATVSCGHPYCMTCWNGYITAKITGGPGCLMVTCPEPSCSAVVGQDMIDKLISNEEYKEKYYRYFFRSYVESSGKKIKWCPSPGCEYAVDFGRGSENYDVSCLCSNDFCWNCSEDAHRPVDCDTVAKWIFKNNDESENTTWILANTKPCPKCKRHIEKNQGCSHMTCSAPCRFQFCWICLRAYPCPEDCNKFKGDDEAENKREMAKTALRRYMHYYERWVSNQSSRLTAKRDLEKLQSVQLKQLSDKHSTPEAQLQFIVDAWLQIIECRRVLKWTFAYGYYLPQHEHAKKQFFEYLQAEAQVGLERLHDCAEVEFKQFVSETEEPSKDFSDFRRKLTGLTIVTKTYFENLVKALENGLADVESTMRAK</sequence>
<dbReference type="InterPro" id="IPR017907">
    <property type="entry name" value="Znf_RING_CS"/>
</dbReference>
<comment type="pathway">
    <text evidence="4">Protein modification; protein ubiquitination.</text>
</comment>
<dbReference type="Pfam" id="PF21235">
    <property type="entry name" value="UBA_ARI1"/>
    <property type="match status" value="1"/>
</dbReference>
<protein>
    <recommendedName>
        <fullName evidence="6">RBR-type E3 ubiquitin transferase</fullName>
        <ecNumber evidence="6">2.3.2.31</ecNumber>
    </recommendedName>
</protein>
<keyword evidence="15" id="KW-0472">Membrane</keyword>
<evidence type="ECO:0000256" key="5">
    <source>
        <dbReference type="ARBA" id="ARBA00005884"/>
    </source>
</evidence>
<dbReference type="SMART" id="SM00184">
    <property type="entry name" value="RING"/>
    <property type="match status" value="4"/>
</dbReference>
<evidence type="ECO:0000313" key="18">
    <source>
        <dbReference type="EMBL" id="KAH0930155.1"/>
    </source>
</evidence>
<evidence type="ECO:0000256" key="8">
    <source>
        <dbReference type="ARBA" id="ARBA00022723"/>
    </source>
</evidence>
<dbReference type="Pfam" id="PF01485">
    <property type="entry name" value="IBR"/>
    <property type="match status" value="2"/>
</dbReference>
<gene>
    <name evidence="18" type="ORF">HID58_015882</name>
</gene>
<dbReference type="EMBL" id="JAGKQM010000004">
    <property type="protein sequence ID" value="KAH0930155.1"/>
    <property type="molecule type" value="Genomic_DNA"/>
</dbReference>
<feature type="non-terminal residue" evidence="18">
    <location>
        <position position="1"/>
    </location>
</feature>
<dbReference type="Gene3D" id="1.20.120.1750">
    <property type="match status" value="2"/>
</dbReference>
<evidence type="ECO:0000256" key="4">
    <source>
        <dbReference type="ARBA" id="ARBA00004906"/>
    </source>
</evidence>
<evidence type="ECO:0000256" key="10">
    <source>
        <dbReference type="ARBA" id="ARBA00022771"/>
    </source>
</evidence>
<feature type="region of interest" description="Disordered" evidence="14">
    <location>
        <begin position="1"/>
        <end position="24"/>
    </location>
</feature>
<feature type="domain" description="RING-type" evidence="16">
    <location>
        <begin position="773"/>
        <end position="819"/>
    </location>
</feature>
<organism evidence="18 19">
    <name type="scientific">Brassica napus</name>
    <name type="common">Rape</name>
    <dbReference type="NCBI Taxonomy" id="3708"/>
    <lineage>
        <taxon>Eukaryota</taxon>
        <taxon>Viridiplantae</taxon>
        <taxon>Streptophyta</taxon>
        <taxon>Embryophyta</taxon>
        <taxon>Tracheophyta</taxon>
        <taxon>Spermatophyta</taxon>
        <taxon>Magnoliopsida</taxon>
        <taxon>eudicotyledons</taxon>
        <taxon>Gunneridae</taxon>
        <taxon>Pentapetalae</taxon>
        <taxon>rosids</taxon>
        <taxon>malvids</taxon>
        <taxon>Brassicales</taxon>
        <taxon>Brassicaceae</taxon>
        <taxon>Brassiceae</taxon>
        <taxon>Brassica</taxon>
    </lineage>
</organism>
<comment type="similarity">
    <text evidence="5">Belongs to the RBR family. Ariadne subfamily.</text>
</comment>
<name>A0ABQ8DLC4_BRANA</name>
<dbReference type="PROSITE" id="PS51873">
    <property type="entry name" value="TRIAD"/>
    <property type="match status" value="2"/>
</dbReference>
<dbReference type="InterPro" id="IPR013083">
    <property type="entry name" value="Znf_RING/FYVE/PHD"/>
</dbReference>
<evidence type="ECO:0000256" key="6">
    <source>
        <dbReference type="ARBA" id="ARBA00012251"/>
    </source>
</evidence>
<reference evidence="18 19" key="1">
    <citation type="submission" date="2021-05" db="EMBL/GenBank/DDBJ databases">
        <title>Genome Assembly of Synthetic Allotetraploid Brassica napus Reveals Homoeologous Exchanges between Subgenomes.</title>
        <authorList>
            <person name="Davis J.T."/>
        </authorList>
    </citation>
    <scope>NUCLEOTIDE SEQUENCE [LARGE SCALE GENOMIC DNA]</scope>
    <source>
        <strain evidence="19">cv. Da-Ae</strain>
        <tissue evidence="18">Seedling</tissue>
    </source>
</reference>
<dbReference type="InterPro" id="IPR002867">
    <property type="entry name" value="IBR_dom"/>
</dbReference>
<dbReference type="EC" id="2.3.2.31" evidence="6"/>
<evidence type="ECO:0000256" key="1">
    <source>
        <dbReference type="ARBA" id="ARBA00001798"/>
    </source>
</evidence>
<evidence type="ECO:0000313" key="19">
    <source>
        <dbReference type="Proteomes" id="UP000824890"/>
    </source>
</evidence>
<keyword evidence="9" id="KW-0677">Repeat</keyword>
<evidence type="ECO:0000256" key="9">
    <source>
        <dbReference type="ARBA" id="ARBA00022737"/>
    </source>
</evidence>
<dbReference type="SMART" id="SM00647">
    <property type="entry name" value="IBR"/>
    <property type="match status" value="4"/>
</dbReference>
<dbReference type="Pfam" id="PF22191">
    <property type="entry name" value="IBR_1"/>
    <property type="match status" value="2"/>
</dbReference>
<dbReference type="Proteomes" id="UP000824890">
    <property type="component" value="Unassembled WGS sequence"/>
</dbReference>
<evidence type="ECO:0000256" key="13">
    <source>
        <dbReference type="PROSITE-ProRule" id="PRU00175"/>
    </source>
</evidence>
<evidence type="ECO:0000256" key="7">
    <source>
        <dbReference type="ARBA" id="ARBA00022679"/>
    </source>
</evidence>
<dbReference type="PROSITE" id="PS50089">
    <property type="entry name" value="ZF_RING_2"/>
    <property type="match status" value="2"/>
</dbReference>
<dbReference type="CDD" id="cd23141">
    <property type="entry name" value="RING-HC_ARI6-like"/>
    <property type="match status" value="1"/>
</dbReference>
<evidence type="ECO:0000259" key="17">
    <source>
        <dbReference type="PROSITE" id="PS51873"/>
    </source>
</evidence>
<comment type="cofactor">
    <cofactor evidence="2">
        <name>Zn(2+)</name>
        <dbReference type="ChEBI" id="CHEBI:29105"/>
    </cofactor>
</comment>
<comment type="catalytic activity">
    <reaction evidence="1">
        <text>[E2 ubiquitin-conjugating enzyme]-S-ubiquitinyl-L-cysteine + [acceptor protein]-L-lysine = [E2 ubiquitin-conjugating enzyme]-L-cysteine + [acceptor protein]-N(6)-ubiquitinyl-L-lysine.</text>
        <dbReference type="EC" id="2.3.2.31"/>
    </reaction>
</comment>
<comment type="function">
    <text evidence="3">Might act as an E3 ubiquitin-protein ligase, or as part of E3 complex, which accepts ubiquitin from specific E2 ubiquitin-conjugating enzymes and then transfers it to substrates.</text>
</comment>
<keyword evidence="19" id="KW-1185">Reference proteome</keyword>
<dbReference type="SUPFAM" id="SSF57850">
    <property type="entry name" value="RING/U-box"/>
    <property type="match status" value="6"/>
</dbReference>
<evidence type="ECO:0000256" key="2">
    <source>
        <dbReference type="ARBA" id="ARBA00001947"/>
    </source>
</evidence>
<evidence type="ECO:0000256" key="15">
    <source>
        <dbReference type="SAM" id="Phobius"/>
    </source>
</evidence>
<evidence type="ECO:0000256" key="14">
    <source>
        <dbReference type="SAM" id="MobiDB-lite"/>
    </source>
</evidence>